<dbReference type="PANTHER" id="PTHR12526:SF636">
    <property type="entry name" value="BLL3647 PROTEIN"/>
    <property type="match status" value="1"/>
</dbReference>
<dbReference type="GO" id="GO:0016757">
    <property type="term" value="F:glycosyltransferase activity"/>
    <property type="evidence" value="ECO:0007669"/>
    <property type="project" value="UniProtKB-KW"/>
</dbReference>
<evidence type="ECO:0000313" key="5">
    <source>
        <dbReference type="Proteomes" id="UP000523079"/>
    </source>
</evidence>
<gene>
    <name evidence="4" type="ORF">FHX74_000256</name>
</gene>
<evidence type="ECO:0000256" key="2">
    <source>
        <dbReference type="ARBA" id="ARBA00022679"/>
    </source>
</evidence>
<feature type="domain" description="Glycosyltransferase subfamily 4-like N-terminal" evidence="3">
    <location>
        <begin position="15"/>
        <end position="178"/>
    </location>
</feature>
<proteinExistence type="predicted"/>
<evidence type="ECO:0000313" key="4">
    <source>
        <dbReference type="EMBL" id="MBA8792662.1"/>
    </source>
</evidence>
<accession>A0A7W3IP55</accession>
<dbReference type="Pfam" id="PF13692">
    <property type="entry name" value="Glyco_trans_1_4"/>
    <property type="match status" value="1"/>
</dbReference>
<evidence type="ECO:0000259" key="3">
    <source>
        <dbReference type="Pfam" id="PF13439"/>
    </source>
</evidence>
<protein>
    <submittedName>
        <fullName evidence="4">Glycosyltransferase involved in cell wall biosynthesis</fullName>
    </submittedName>
</protein>
<reference evidence="4 5" key="1">
    <citation type="submission" date="2020-07" db="EMBL/GenBank/DDBJ databases">
        <title>Sequencing the genomes of 1000 actinobacteria strains.</title>
        <authorList>
            <person name="Klenk H.-P."/>
        </authorList>
    </citation>
    <scope>NUCLEOTIDE SEQUENCE [LARGE SCALE GENOMIC DNA]</scope>
    <source>
        <strain evidence="4 5">DSM 100723</strain>
    </source>
</reference>
<evidence type="ECO:0000256" key="1">
    <source>
        <dbReference type="ARBA" id="ARBA00022676"/>
    </source>
</evidence>
<sequence>MAKVLIANLGAELYGADRMAWETATGLRGAGHDVTVVLPGPGPLADLLTDAGIPVRTAPTAIVRKSALRPRGLLGLVRDAVGSVRPGLRLLADVRPDVLVVNSIVAPLWLALGRLRGVRVVCHVHEGETGLARPLAVLLHLPLHLAHHLVVNSRFSLDVVAAAAPALRRRSTVVYNAVAGPPAPTPPRPHPEPLRLLYVGRLSPRKGPDVAVAALRVLRDRGLDARLTLLGSVFTGYEWFEQQLRETVATSGLADRVQLAGFRSDRWPDTAEADVVLVPSVADEPFGNVAVEAALAARPQVVTDTGGLPEAVEGLTACVRVPPGDPEALAAAVVRIRDDWTRFAAAAEREAAPTAERFSPARYAAELDAVVRAQLGG</sequence>
<dbReference type="Proteomes" id="UP000523079">
    <property type="component" value="Unassembled WGS sequence"/>
</dbReference>
<organism evidence="4 5">
    <name type="scientific">Microlunatus kandeliicorticis</name>
    <dbReference type="NCBI Taxonomy" id="1759536"/>
    <lineage>
        <taxon>Bacteria</taxon>
        <taxon>Bacillati</taxon>
        <taxon>Actinomycetota</taxon>
        <taxon>Actinomycetes</taxon>
        <taxon>Propionibacteriales</taxon>
        <taxon>Propionibacteriaceae</taxon>
        <taxon>Microlunatus</taxon>
    </lineage>
</organism>
<name>A0A7W3IP55_9ACTN</name>
<dbReference type="AlphaFoldDB" id="A0A7W3IP55"/>
<dbReference type="PANTHER" id="PTHR12526">
    <property type="entry name" value="GLYCOSYLTRANSFERASE"/>
    <property type="match status" value="1"/>
</dbReference>
<keyword evidence="5" id="KW-1185">Reference proteome</keyword>
<dbReference type="CDD" id="cd03801">
    <property type="entry name" value="GT4_PimA-like"/>
    <property type="match status" value="1"/>
</dbReference>
<dbReference type="InterPro" id="IPR028098">
    <property type="entry name" value="Glyco_trans_4-like_N"/>
</dbReference>
<dbReference type="EMBL" id="JACGWT010000001">
    <property type="protein sequence ID" value="MBA8792662.1"/>
    <property type="molecule type" value="Genomic_DNA"/>
</dbReference>
<dbReference type="SUPFAM" id="SSF53756">
    <property type="entry name" value="UDP-Glycosyltransferase/glycogen phosphorylase"/>
    <property type="match status" value="1"/>
</dbReference>
<keyword evidence="2 4" id="KW-0808">Transferase</keyword>
<keyword evidence="1" id="KW-0328">Glycosyltransferase</keyword>
<dbReference type="RefSeq" id="WP_220483368.1">
    <property type="nucleotide sequence ID" value="NZ_JACGWT010000001.1"/>
</dbReference>
<dbReference type="Pfam" id="PF13439">
    <property type="entry name" value="Glyco_transf_4"/>
    <property type="match status" value="1"/>
</dbReference>
<comment type="caution">
    <text evidence="4">The sequence shown here is derived from an EMBL/GenBank/DDBJ whole genome shotgun (WGS) entry which is preliminary data.</text>
</comment>
<dbReference type="Gene3D" id="3.40.50.2000">
    <property type="entry name" value="Glycogen Phosphorylase B"/>
    <property type="match status" value="2"/>
</dbReference>